<gene>
    <name evidence="2" type="ORF">PG991_000137</name>
</gene>
<evidence type="ECO:0000256" key="1">
    <source>
        <dbReference type="SAM" id="MobiDB-lite"/>
    </source>
</evidence>
<organism evidence="2 3">
    <name type="scientific">Apiospora marii</name>
    <dbReference type="NCBI Taxonomy" id="335849"/>
    <lineage>
        <taxon>Eukaryota</taxon>
        <taxon>Fungi</taxon>
        <taxon>Dikarya</taxon>
        <taxon>Ascomycota</taxon>
        <taxon>Pezizomycotina</taxon>
        <taxon>Sordariomycetes</taxon>
        <taxon>Xylariomycetidae</taxon>
        <taxon>Amphisphaeriales</taxon>
        <taxon>Apiosporaceae</taxon>
        <taxon>Apiospora</taxon>
    </lineage>
</organism>
<protein>
    <recommendedName>
        <fullName evidence="4">Succinate dehydrogenase assembly factor 4, mitochondrial</fullName>
    </recommendedName>
</protein>
<keyword evidence="3" id="KW-1185">Reference proteome</keyword>
<evidence type="ECO:0008006" key="4">
    <source>
        <dbReference type="Google" id="ProtNLM"/>
    </source>
</evidence>
<comment type="caution">
    <text evidence="2">The sequence shown here is derived from an EMBL/GenBank/DDBJ whole genome shotgun (WGS) entry which is preliminary data.</text>
</comment>
<feature type="compositionally biased region" description="Polar residues" evidence="1">
    <location>
        <begin position="81"/>
        <end position="96"/>
    </location>
</feature>
<feature type="compositionally biased region" description="Basic and acidic residues" evidence="1">
    <location>
        <begin position="40"/>
        <end position="56"/>
    </location>
</feature>
<name>A0ABR1T190_9PEZI</name>
<evidence type="ECO:0000313" key="3">
    <source>
        <dbReference type="Proteomes" id="UP001396898"/>
    </source>
</evidence>
<feature type="compositionally biased region" description="Acidic residues" evidence="1">
    <location>
        <begin position="115"/>
        <end position="126"/>
    </location>
</feature>
<reference evidence="2 3" key="1">
    <citation type="submission" date="2023-01" db="EMBL/GenBank/DDBJ databases">
        <title>Analysis of 21 Apiospora genomes using comparative genomics revels a genus with tremendous synthesis potential of carbohydrate active enzymes and secondary metabolites.</title>
        <authorList>
            <person name="Sorensen T."/>
        </authorList>
    </citation>
    <scope>NUCLEOTIDE SEQUENCE [LARGE SCALE GENOMIC DNA]</scope>
    <source>
        <strain evidence="2 3">CBS 20057</strain>
    </source>
</reference>
<proteinExistence type="predicted"/>
<sequence>MMASRLSQCVALRGAIRSPTATLHRAAAAQRVACYSTEHHYTGNTGEHHAHQDAMPKPHNFAAALGDKMNPKQKQEPWQPLNPQQWEGGPSSNQNAGGRQQQQKGKKWDPVEREWQDEETDNIGNL</sequence>
<accession>A0ABR1T190</accession>
<dbReference type="Proteomes" id="UP001396898">
    <property type="component" value="Unassembled WGS sequence"/>
</dbReference>
<evidence type="ECO:0000313" key="2">
    <source>
        <dbReference type="EMBL" id="KAK8040349.1"/>
    </source>
</evidence>
<feature type="region of interest" description="Disordered" evidence="1">
    <location>
        <begin position="40"/>
        <end position="126"/>
    </location>
</feature>
<dbReference type="EMBL" id="JAQQWI010000001">
    <property type="protein sequence ID" value="KAK8040349.1"/>
    <property type="molecule type" value="Genomic_DNA"/>
</dbReference>